<comment type="caution">
    <text evidence="3">The sequence shown here is derived from an EMBL/GenBank/DDBJ whole genome shotgun (WGS) entry which is preliminary data.</text>
</comment>
<dbReference type="Pfam" id="PF05726">
    <property type="entry name" value="Pirin_C"/>
    <property type="match status" value="1"/>
</dbReference>
<protein>
    <submittedName>
        <fullName evidence="3">Pirin-like C-terminal cupin domain-containing protein</fullName>
    </submittedName>
</protein>
<reference evidence="4" key="1">
    <citation type="journal article" date="2019" name="Int. J. Syst. Evol. Microbiol.">
        <title>The Global Catalogue of Microorganisms (GCM) 10K type strain sequencing project: providing services to taxonomists for standard genome sequencing and annotation.</title>
        <authorList>
            <consortium name="The Broad Institute Genomics Platform"/>
            <consortium name="The Broad Institute Genome Sequencing Center for Infectious Disease"/>
            <person name="Wu L."/>
            <person name="Ma J."/>
        </authorList>
    </citation>
    <scope>NUCLEOTIDE SEQUENCE [LARGE SCALE GENOMIC DNA]</scope>
    <source>
        <strain evidence="4">JCM 31696</strain>
    </source>
</reference>
<evidence type="ECO:0000259" key="2">
    <source>
        <dbReference type="Pfam" id="PF05726"/>
    </source>
</evidence>
<dbReference type="PANTHER" id="PTHR43594:SF1">
    <property type="entry name" value="QUERCETIN 2,3-DIOXYGENASE PA2418-RELATED"/>
    <property type="match status" value="1"/>
</dbReference>
<evidence type="ECO:0000256" key="1">
    <source>
        <dbReference type="SAM" id="MobiDB-lite"/>
    </source>
</evidence>
<proteinExistence type="predicted"/>
<dbReference type="InterPro" id="IPR008778">
    <property type="entry name" value="Pirin_C_dom"/>
</dbReference>
<feature type="compositionally biased region" description="Polar residues" evidence="1">
    <location>
        <begin position="72"/>
        <end position="83"/>
    </location>
</feature>
<keyword evidence="4" id="KW-1185">Reference proteome</keyword>
<feature type="domain" description="Pirin C-terminal" evidence="2">
    <location>
        <begin position="7"/>
        <end position="51"/>
    </location>
</feature>
<sequence>VQPAASSNGWEILVLGGLPLREPVARYGPFVMNTRDEIVQAFEDFQAGRMGTIPAERVPHATTADEPLPSETKPSGTENSGTV</sequence>
<feature type="non-terminal residue" evidence="3">
    <location>
        <position position="1"/>
    </location>
</feature>
<dbReference type="PANTHER" id="PTHR43594">
    <property type="entry name" value="QUERCETIN 2,3-DIOXYGENASE"/>
    <property type="match status" value="1"/>
</dbReference>
<dbReference type="EMBL" id="JBHTIR010001328">
    <property type="protein sequence ID" value="MFD0852415.1"/>
    <property type="molecule type" value="Genomic_DNA"/>
</dbReference>
<accession>A0ABW3CD02</accession>
<dbReference type="Proteomes" id="UP001597083">
    <property type="component" value="Unassembled WGS sequence"/>
</dbReference>
<dbReference type="InterPro" id="IPR014710">
    <property type="entry name" value="RmlC-like_jellyroll"/>
</dbReference>
<gene>
    <name evidence="3" type="ORF">ACFQ07_09290</name>
</gene>
<dbReference type="Gene3D" id="2.60.120.10">
    <property type="entry name" value="Jelly Rolls"/>
    <property type="match status" value="2"/>
</dbReference>
<evidence type="ECO:0000313" key="3">
    <source>
        <dbReference type="EMBL" id="MFD0852415.1"/>
    </source>
</evidence>
<name>A0ABW3CD02_9ACTN</name>
<dbReference type="InterPro" id="IPR011051">
    <property type="entry name" value="RmlC_Cupin_sf"/>
</dbReference>
<dbReference type="SUPFAM" id="SSF51182">
    <property type="entry name" value="RmlC-like cupins"/>
    <property type="match status" value="1"/>
</dbReference>
<evidence type="ECO:0000313" key="4">
    <source>
        <dbReference type="Proteomes" id="UP001597083"/>
    </source>
</evidence>
<dbReference type="InterPro" id="IPR053186">
    <property type="entry name" value="QDO-related"/>
</dbReference>
<organism evidence="3 4">
    <name type="scientific">Actinomadura adrarensis</name>
    <dbReference type="NCBI Taxonomy" id="1819600"/>
    <lineage>
        <taxon>Bacteria</taxon>
        <taxon>Bacillati</taxon>
        <taxon>Actinomycetota</taxon>
        <taxon>Actinomycetes</taxon>
        <taxon>Streptosporangiales</taxon>
        <taxon>Thermomonosporaceae</taxon>
        <taxon>Actinomadura</taxon>
    </lineage>
</organism>
<feature type="region of interest" description="Disordered" evidence="1">
    <location>
        <begin position="57"/>
        <end position="83"/>
    </location>
</feature>